<dbReference type="EMBL" id="JAOYFC010000002">
    <property type="protein sequence ID" value="MCV6824518.1"/>
    <property type="molecule type" value="Genomic_DNA"/>
</dbReference>
<feature type="domain" description="VWFA" evidence="2">
    <location>
        <begin position="95"/>
        <end position="279"/>
    </location>
</feature>
<dbReference type="SMART" id="SM00327">
    <property type="entry name" value="VWA"/>
    <property type="match status" value="1"/>
</dbReference>
<dbReference type="Gene3D" id="3.40.50.410">
    <property type="entry name" value="von Willebrand factor, type A domain"/>
    <property type="match status" value="1"/>
</dbReference>
<dbReference type="InterPro" id="IPR002035">
    <property type="entry name" value="VWF_A"/>
</dbReference>
<dbReference type="SUPFAM" id="SSF53300">
    <property type="entry name" value="vWA-like"/>
    <property type="match status" value="1"/>
</dbReference>
<keyword evidence="1" id="KW-0472">Membrane</keyword>
<keyword evidence="1" id="KW-0812">Transmembrane</keyword>
<organism evidence="3 4">
    <name type="scientific">Halocynthiibacter halioticoli</name>
    <dbReference type="NCBI Taxonomy" id="2986804"/>
    <lineage>
        <taxon>Bacteria</taxon>
        <taxon>Pseudomonadati</taxon>
        <taxon>Pseudomonadota</taxon>
        <taxon>Alphaproteobacteria</taxon>
        <taxon>Rhodobacterales</taxon>
        <taxon>Paracoccaceae</taxon>
        <taxon>Halocynthiibacter</taxon>
    </lineage>
</organism>
<gene>
    <name evidence="3" type="ORF">OH136_08095</name>
</gene>
<dbReference type="PROSITE" id="PS50234">
    <property type="entry name" value="VWFA"/>
    <property type="match status" value="1"/>
</dbReference>
<dbReference type="Proteomes" id="UP001208041">
    <property type="component" value="Unassembled WGS sequence"/>
</dbReference>
<dbReference type="RefSeq" id="WP_263953380.1">
    <property type="nucleotide sequence ID" value="NZ_JAOYFC010000002.1"/>
</dbReference>
<evidence type="ECO:0000313" key="4">
    <source>
        <dbReference type="Proteomes" id="UP001208041"/>
    </source>
</evidence>
<dbReference type="PANTHER" id="PTHR22550">
    <property type="entry name" value="SPORE GERMINATION PROTEIN"/>
    <property type="match status" value="1"/>
</dbReference>
<accession>A0AAE3LRF7</accession>
<reference evidence="3" key="1">
    <citation type="submission" date="2022-10" db="EMBL/GenBank/DDBJ databases">
        <authorList>
            <person name="Yue Y."/>
        </authorList>
    </citation>
    <scope>NUCLEOTIDE SEQUENCE</scope>
    <source>
        <strain evidence="3">Z654</strain>
    </source>
</reference>
<name>A0AAE3LRF7_9RHOB</name>
<protein>
    <submittedName>
        <fullName evidence="3">VWA domain-containing protein</fullName>
    </submittedName>
</protein>
<dbReference type="AlphaFoldDB" id="A0AAE3LRF7"/>
<dbReference type="PANTHER" id="PTHR22550:SF18">
    <property type="entry name" value="VWFA DOMAIN-CONTAINING PROTEIN"/>
    <property type="match status" value="1"/>
</dbReference>
<evidence type="ECO:0000256" key="1">
    <source>
        <dbReference type="SAM" id="Phobius"/>
    </source>
</evidence>
<feature type="transmembrane region" description="Helical" evidence="1">
    <location>
        <begin position="298"/>
        <end position="319"/>
    </location>
</feature>
<sequence>MISLAFPWALLALPLPFLVVKLFPPHREKTPALRVPFFRRVVSAADSEAAAGAVILRRTRVQMVAAVLVWGLLVLAIAQPERLGAPVTVEKSARDVVLALDISGSMDEVDFETPDGEKVQRLAAVQDVVEEFIAAREGDRIGLIVFGSRAFLQAPLTDDLKTISDLVAQTEVGMAGPHTVIGDAIGLAIRTFETSDVEQRLLILLSDGSDTASSMSPINAAEIANSRGVEIHTIGVGDPDAQGENRVDLATLDEIATRTGGNSYFASDQEALTEVYARIDELAPRLVERQTHRPRQALAGYALALAALIGLATLLYLIVAKTNGRRKARANA</sequence>
<evidence type="ECO:0000313" key="3">
    <source>
        <dbReference type="EMBL" id="MCV6824518.1"/>
    </source>
</evidence>
<proteinExistence type="predicted"/>
<evidence type="ECO:0000259" key="2">
    <source>
        <dbReference type="PROSITE" id="PS50234"/>
    </source>
</evidence>
<dbReference type="InterPro" id="IPR036465">
    <property type="entry name" value="vWFA_dom_sf"/>
</dbReference>
<comment type="caution">
    <text evidence="3">The sequence shown here is derived from an EMBL/GenBank/DDBJ whole genome shotgun (WGS) entry which is preliminary data.</text>
</comment>
<keyword evidence="1" id="KW-1133">Transmembrane helix</keyword>
<keyword evidence="4" id="KW-1185">Reference proteome</keyword>
<dbReference type="Pfam" id="PF00092">
    <property type="entry name" value="VWA"/>
    <property type="match status" value="1"/>
</dbReference>
<dbReference type="InterPro" id="IPR050768">
    <property type="entry name" value="UPF0353/GerABKA_families"/>
</dbReference>